<accession>A0A1B1A2R0</accession>
<protein>
    <submittedName>
        <fullName evidence="1">Uncharacterized protein</fullName>
    </submittedName>
</protein>
<evidence type="ECO:0000313" key="2">
    <source>
        <dbReference type="Proteomes" id="UP000013243"/>
    </source>
</evidence>
<dbReference type="STRING" id="1265309.K529_008525"/>
<sequence length="173" mass="19881">MFSMTGWRRITVPVLIGSRNTVRIKLLKYRIFSTIVAVLCLGTGASAAQLECKLTKVWFAHPYLPTSLVLEADEHFLNVKLRDVQIKNVATNDTVAKIVYRGQNRLRMEWPTADYKRTGPAVFPNRNTFRNEPELFRATLSLDLRNFEFKVEMEDKRLAAQYGQAIGTCNKLR</sequence>
<gene>
    <name evidence="1" type="ORF">K529_008525</name>
</gene>
<organism evidence="1 2">
    <name type="scientific">Tritonibacter mobilis F1926</name>
    <dbReference type="NCBI Taxonomy" id="1265309"/>
    <lineage>
        <taxon>Bacteria</taxon>
        <taxon>Pseudomonadati</taxon>
        <taxon>Pseudomonadota</taxon>
        <taxon>Alphaproteobacteria</taxon>
        <taxon>Rhodobacterales</taxon>
        <taxon>Paracoccaceae</taxon>
        <taxon>Tritonibacter</taxon>
    </lineage>
</organism>
<name>A0A1B1A2R0_9RHOB</name>
<reference evidence="1 2" key="1">
    <citation type="journal article" date="2016" name="ISME J.">
        <title>Global occurrence and heterogeneity of the Roseobacter-clade species Ruegeria mobilis.</title>
        <authorList>
            <person name="Sonnenschein E."/>
            <person name="Gram L."/>
        </authorList>
    </citation>
    <scope>NUCLEOTIDE SEQUENCE [LARGE SCALE GENOMIC DNA]</scope>
    <source>
        <strain evidence="1 2">F1926</strain>
    </source>
</reference>
<dbReference type="KEGG" id="rmb:K529_008525"/>
<proteinExistence type="predicted"/>
<dbReference type="Proteomes" id="UP000013243">
    <property type="component" value="Chromosome"/>
</dbReference>
<dbReference type="AlphaFoldDB" id="A0A1B1A2R0"/>
<dbReference type="EMBL" id="CP015230">
    <property type="protein sequence ID" value="ANP40806.1"/>
    <property type="molecule type" value="Genomic_DNA"/>
</dbReference>
<evidence type="ECO:0000313" key="1">
    <source>
        <dbReference type="EMBL" id="ANP40806.1"/>
    </source>
</evidence>